<evidence type="ECO:0000313" key="3">
    <source>
        <dbReference type="Proteomes" id="UP000515349"/>
    </source>
</evidence>
<evidence type="ECO:0000313" key="4">
    <source>
        <dbReference type="Proteomes" id="UP000539710"/>
    </source>
</evidence>
<evidence type="ECO:0008006" key="5">
    <source>
        <dbReference type="Google" id="ProtNLM"/>
    </source>
</evidence>
<keyword evidence="4" id="KW-1185">Reference proteome</keyword>
<dbReference type="KEGG" id="cbau:H1R16_04275"/>
<dbReference type="RefSeq" id="WP_181887574.1">
    <property type="nucleotide sequence ID" value="NZ_CP059472.1"/>
</dbReference>
<dbReference type="SUPFAM" id="SSF54909">
    <property type="entry name" value="Dimeric alpha+beta barrel"/>
    <property type="match status" value="1"/>
</dbReference>
<dbReference type="Proteomes" id="UP000515349">
    <property type="component" value="Chromosome"/>
</dbReference>
<sequence>MINIQVKYTVKPEFSDTNRENIELFLESFRELDHTKFRYQIFVEEDGLTFCHHSAYLNEDIQKQLLAMPLFLEFQRQRDANLADTPEMKVLKFQGSAGSFDNVFGNFEDPEG</sequence>
<dbReference type="AlphaFoldDB" id="A0A7D7R704"/>
<dbReference type="EMBL" id="CP059472">
    <property type="protein sequence ID" value="QMS99229.1"/>
    <property type="molecule type" value="Genomic_DNA"/>
</dbReference>
<organism evidence="2 3">
    <name type="scientific">Marnyiella aurantia</name>
    <dbReference type="NCBI Taxonomy" id="2758037"/>
    <lineage>
        <taxon>Bacteria</taxon>
        <taxon>Pseudomonadati</taxon>
        <taxon>Bacteroidota</taxon>
        <taxon>Flavobacteriia</taxon>
        <taxon>Flavobacteriales</taxon>
        <taxon>Weeksellaceae</taxon>
        <taxon>Marnyiella</taxon>
    </lineage>
</organism>
<reference evidence="3" key="2">
    <citation type="submission" date="2020-07" db="EMBL/GenBank/DDBJ databases">
        <title>Chryseobacterium sp.cx-624.</title>
        <authorList>
            <person name="Yang C."/>
        </authorList>
    </citation>
    <scope>NUCLEOTIDE SEQUENCE [LARGE SCALE GENOMIC DNA]</scope>
    <source>
        <strain evidence="3">cx-624</strain>
    </source>
</reference>
<protein>
    <recommendedName>
        <fullName evidence="5">Antibiotic biosynthesis monooxygenase</fullName>
    </recommendedName>
</protein>
<evidence type="ECO:0000313" key="2">
    <source>
        <dbReference type="EMBL" id="QMS99229.1"/>
    </source>
</evidence>
<dbReference type="InterPro" id="IPR011008">
    <property type="entry name" value="Dimeric_a/b-barrel"/>
</dbReference>
<reference evidence="2" key="1">
    <citation type="submission" date="2020-07" db="EMBL/GenBank/DDBJ databases">
        <title>Chryseobacterium sp. CX-624.</title>
        <authorList>
            <person name="Yang C."/>
        </authorList>
    </citation>
    <scope>NUCLEOTIDE SEQUENCE</scope>
    <source>
        <strain evidence="2">CX-624</strain>
    </source>
</reference>
<dbReference type="EMBL" id="JACEUX010000003">
    <property type="protein sequence ID" value="MBA5247474.1"/>
    <property type="molecule type" value="Genomic_DNA"/>
</dbReference>
<name>A0A7D7R704_9FLAO</name>
<reference evidence="4" key="3">
    <citation type="submission" date="2020-07" db="EMBL/GenBank/DDBJ databases">
        <title>Flavobacterium sp. xlx-214.</title>
        <authorList>
            <person name="Yang C."/>
        </authorList>
    </citation>
    <scope>NUCLEOTIDE SEQUENCE [LARGE SCALE GENOMIC DNA]</scope>
    <source>
        <strain evidence="4">CX-624</strain>
    </source>
</reference>
<reference evidence="1" key="4">
    <citation type="submission" date="2020-07" db="EMBL/GenBank/DDBJ databases">
        <authorList>
            <person name="Yang C."/>
        </authorList>
    </citation>
    <scope>NUCLEOTIDE SEQUENCE</scope>
    <source>
        <strain evidence="1">Cx-624</strain>
    </source>
</reference>
<accession>A0A7D7R704</accession>
<evidence type="ECO:0000313" key="1">
    <source>
        <dbReference type="EMBL" id="MBA5247474.1"/>
    </source>
</evidence>
<dbReference type="Proteomes" id="UP000539710">
    <property type="component" value="Unassembled WGS sequence"/>
</dbReference>
<gene>
    <name evidence="2" type="ORF">H1R16_04275</name>
    <name evidence="1" type="ORF">H2507_09865</name>
</gene>
<proteinExistence type="predicted"/>